<proteinExistence type="predicted"/>
<evidence type="ECO:0000313" key="3">
    <source>
        <dbReference type="WBParaSite" id="MhA1_Contig1219.frz3.gene12"/>
    </source>
</evidence>
<keyword evidence="1" id="KW-1133">Transmembrane helix</keyword>
<accession>A0A1I8B215</accession>
<keyword evidence="1" id="KW-0472">Membrane</keyword>
<feature type="transmembrane region" description="Helical" evidence="1">
    <location>
        <begin position="26"/>
        <end position="45"/>
    </location>
</feature>
<dbReference type="Proteomes" id="UP000095281">
    <property type="component" value="Unplaced"/>
</dbReference>
<keyword evidence="1" id="KW-0812">Transmembrane</keyword>
<reference evidence="3" key="1">
    <citation type="submission" date="2016-11" db="UniProtKB">
        <authorList>
            <consortium name="WormBaseParasite"/>
        </authorList>
    </citation>
    <scope>IDENTIFICATION</scope>
</reference>
<dbReference type="WBParaSite" id="MhA1_Contig1219.frz3.gene12">
    <property type="protein sequence ID" value="MhA1_Contig1219.frz3.gene12"/>
    <property type="gene ID" value="MhA1_Contig1219.frz3.gene12"/>
</dbReference>
<protein>
    <submittedName>
        <fullName evidence="3">G_PROTEIN_RECEP_F1_2 domain-containing protein</fullName>
    </submittedName>
</protein>
<organism evidence="2 3">
    <name type="scientific">Meloidogyne hapla</name>
    <name type="common">Root-knot nematode worm</name>
    <dbReference type="NCBI Taxonomy" id="6305"/>
    <lineage>
        <taxon>Eukaryota</taxon>
        <taxon>Metazoa</taxon>
        <taxon>Ecdysozoa</taxon>
        <taxon>Nematoda</taxon>
        <taxon>Chromadorea</taxon>
        <taxon>Rhabditida</taxon>
        <taxon>Tylenchina</taxon>
        <taxon>Tylenchomorpha</taxon>
        <taxon>Tylenchoidea</taxon>
        <taxon>Meloidogynidae</taxon>
        <taxon>Meloidogyninae</taxon>
        <taxon>Meloidogyne</taxon>
    </lineage>
</organism>
<keyword evidence="2" id="KW-1185">Reference proteome</keyword>
<sequence>MSLNSTSNNSNTRICQPITYINFTQYTLALLCTFTSIFNMSRLLYASKYKKSKLRVNESSNTMKLYLVGNIICG</sequence>
<name>A0A1I8B215_MELHA</name>
<dbReference type="AlphaFoldDB" id="A0A1I8B215"/>
<evidence type="ECO:0000313" key="2">
    <source>
        <dbReference type="Proteomes" id="UP000095281"/>
    </source>
</evidence>
<evidence type="ECO:0000256" key="1">
    <source>
        <dbReference type="SAM" id="Phobius"/>
    </source>
</evidence>